<dbReference type="OrthoDB" id="497541at2759"/>
<evidence type="ECO:0000256" key="1">
    <source>
        <dbReference type="SAM" id="Phobius"/>
    </source>
</evidence>
<dbReference type="Proteomes" id="UP000663829">
    <property type="component" value="Unassembled WGS sequence"/>
</dbReference>
<feature type="transmembrane region" description="Helical" evidence="1">
    <location>
        <begin position="12"/>
        <end position="35"/>
    </location>
</feature>
<gene>
    <name evidence="2" type="ORF">GPM918_LOCUS27100</name>
    <name evidence="3" type="ORF">SRO942_LOCUS27372</name>
</gene>
<accession>A0A815BLW3</accession>
<keyword evidence="4" id="KW-1185">Reference proteome</keyword>
<dbReference type="AlphaFoldDB" id="A0A815BLW3"/>
<dbReference type="EMBL" id="CAJNOQ010011224">
    <property type="protein sequence ID" value="CAF1271420.1"/>
    <property type="molecule type" value="Genomic_DNA"/>
</dbReference>
<evidence type="ECO:0000313" key="3">
    <source>
        <dbReference type="EMBL" id="CAF4059663.1"/>
    </source>
</evidence>
<organism evidence="2 4">
    <name type="scientific">Didymodactylos carnosus</name>
    <dbReference type="NCBI Taxonomy" id="1234261"/>
    <lineage>
        <taxon>Eukaryota</taxon>
        <taxon>Metazoa</taxon>
        <taxon>Spiralia</taxon>
        <taxon>Gnathifera</taxon>
        <taxon>Rotifera</taxon>
        <taxon>Eurotatoria</taxon>
        <taxon>Bdelloidea</taxon>
        <taxon>Philodinida</taxon>
        <taxon>Philodinidae</taxon>
        <taxon>Didymodactylos</taxon>
    </lineage>
</organism>
<sequence length="378" mass="43798">MDYMNETGYLVAALVTIGLIYYRLILLSAIQWLIFERQQRKVSTQTNLNGNEKLQRIVPILDKDPSTLKPPVYRPFKSGPFNLTMGLQSLNTDEWIEIDCHYKEQMKLKDDFFTKRPDETVLWKPSTENGSREALEMLVDYLPQRFPNMFRKTNVGIDNLITGESFDLTKNLKIHPLEIGSRLVQEDLVLMQYEASDEFYHLNAQAVCFPAGWVPKEKFLLPIWALHMPNVPLFEEKLKFSVNRFFSKLQEDKPVIRLNWFLQTDDKLWKAENLHRQTSGQDTSITAENVGEKMYLRCERQTLRRLPKSQDILFTIKTYLTPMSEVASDSAVAKRFATCLRNLPQSVANYKSLPVFGEAVLGYLDSMSQSEQINGTCE</sequence>
<dbReference type="InterPro" id="IPR021848">
    <property type="entry name" value="HODM_asu-like"/>
</dbReference>
<comment type="caution">
    <text evidence="2">The sequence shown here is derived from an EMBL/GenBank/DDBJ whole genome shotgun (WGS) entry which is preliminary data.</text>
</comment>
<keyword evidence="1" id="KW-1133">Transmembrane helix</keyword>
<protein>
    <submittedName>
        <fullName evidence="2">Uncharacterized protein</fullName>
    </submittedName>
</protein>
<dbReference type="Proteomes" id="UP000681722">
    <property type="component" value="Unassembled WGS sequence"/>
</dbReference>
<name>A0A815BLW3_9BILA</name>
<proteinExistence type="predicted"/>
<keyword evidence="1" id="KW-0472">Membrane</keyword>
<evidence type="ECO:0000313" key="4">
    <source>
        <dbReference type="Proteomes" id="UP000663829"/>
    </source>
</evidence>
<reference evidence="2" key="1">
    <citation type="submission" date="2021-02" db="EMBL/GenBank/DDBJ databases">
        <authorList>
            <person name="Nowell W R."/>
        </authorList>
    </citation>
    <scope>NUCLEOTIDE SEQUENCE</scope>
</reference>
<evidence type="ECO:0000313" key="2">
    <source>
        <dbReference type="EMBL" id="CAF1271420.1"/>
    </source>
</evidence>
<dbReference type="EMBL" id="CAJOBC010023563">
    <property type="protein sequence ID" value="CAF4059663.1"/>
    <property type="molecule type" value="Genomic_DNA"/>
</dbReference>
<dbReference type="Pfam" id="PF11927">
    <property type="entry name" value="HODM_asu-like"/>
    <property type="match status" value="1"/>
</dbReference>
<keyword evidence="1" id="KW-0812">Transmembrane</keyword>